<comment type="caution">
    <text evidence="1">The sequence shown here is derived from an EMBL/GenBank/DDBJ whole genome shotgun (WGS) entry which is preliminary data.</text>
</comment>
<feature type="non-terminal residue" evidence="1">
    <location>
        <position position="338"/>
    </location>
</feature>
<proteinExistence type="predicted"/>
<organism evidence="1 2">
    <name type="scientific">Volvox reticuliferus</name>
    <dbReference type="NCBI Taxonomy" id="1737510"/>
    <lineage>
        <taxon>Eukaryota</taxon>
        <taxon>Viridiplantae</taxon>
        <taxon>Chlorophyta</taxon>
        <taxon>core chlorophytes</taxon>
        <taxon>Chlorophyceae</taxon>
        <taxon>CS clade</taxon>
        <taxon>Chlamydomonadales</taxon>
        <taxon>Volvocaceae</taxon>
        <taxon>Volvox</taxon>
    </lineage>
</organism>
<dbReference type="AlphaFoldDB" id="A0A8J4CMC5"/>
<sequence length="338" mass="39359">YICLERMEMIHKALPSIFLSNGIHNFDVFISQDGISPPIFDDEVFSIPSNIPYVYIRHPVNLCTGIHMHFVKAFTFDIMGYDTVLIVEEDNVLHPQALQLLARMAELSINEPDVGVVSLLDVDMGPFLDSSRFSTGIIPVRSTTGHLWVFGLHRTKYEAIREMMNSYYEAIKGHDYRRKHLPPLRHKIELLMQRYGFPLNSPFSQDRFFLNSLAKANFTKRYQTLFRFFQPIGSYGLHFRYNSSQFLRMFGQHMYYGMINPSAAFDITKDPRDIMAIRDHARQRLNDLFQKYRKQLPTESLINNTIHSILEGRFQGHSVARNIRGNSTQVGKDSRQRQ</sequence>
<dbReference type="OrthoDB" id="530963at2759"/>
<dbReference type="InterPro" id="IPR029044">
    <property type="entry name" value="Nucleotide-diphossugar_trans"/>
</dbReference>
<dbReference type="Gene3D" id="3.90.550.10">
    <property type="entry name" value="Spore Coat Polysaccharide Biosynthesis Protein SpsA, Chain A"/>
    <property type="match status" value="1"/>
</dbReference>
<dbReference type="EMBL" id="BNCP01000035">
    <property type="protein sequence ID" value="GIL86101.1"/>
    <property type="molecule type" value="Genomic_DNA"/>
</dbReference>
<dbReference type="SUPFAM" id="SSF53448">
    <property type="entry name" value="Nucleotide-diphospho-sugar transferases"/>
    <property type="match status" value="1"/>
</dbReference>
<name>A0A8J4CMC5_9CHLO</name>
<reference evidence="1" key="1">
    <citation type="journal article" date="2021" name="Proc. Natl. Acad. Sci. U.S.A.">
        <title>Three genomes in the algal genus Volvox reveal the fate of a haploid sex-determining region after a transition to homothallism.</title>
        <authorList>
            <person name="Yamamoto K."/>
            <person name="Hamaji T."/>
            <person name="Kawai-Toyooka H."/>
            <person name="Matsuzaki R."/>
            <person name="Takahashi F."/>
            <person name="Nishimura Y."/>
            <person name="Kawachi M."/>
            <person name="Noguchi H."/>
            <person name="Minakuchi Y."/>
            <person name="Umen J.G."/>
            <person name="Toyoda A."/>
            <person name="Nozaki H."/>
        </authorList>
    </citation>
    <scope>NUCLEOTIDE SEQUENCE</scope>
    <source>
        <strain evidence="1">NIES-3786</strain>
    </source>
</reference>
<protein>
    <submittedName>
        <fullName evidence="1">Uncharacterized protein</fullName>
    </submittedName>
</protein>
<evidence type="ECO:0000313" key="2">
    <source>
        <dbReference type="Proteomes" id="UP000747110"/>
    </source>
</evidence>
<gene>
    <name evidence="1" type="ORF">Vretifemale_14546</name>
</gene>
<accession>A0A8J4CMC5</accession>
<keyword evidence="2" id="KW-1185">Reference proteome</keyword>
<evidence type="ECO:0000313" key="1">
    <source>
        <dbReference type="EMBL" id="GIL86101.1"/>
    </source>
</evidence>
<dbReference type="Proteomes" id="UP000747110">
    <property type="component" value="Unassembled WGS sequence"/>
</dbReference>